<organism evidence="2 3">
    <name type="scientific">Mycolicibacter arupensis</name>
    <dbReference type="NCBI Taxonomy" id="342002"/>
    <lineage>
        <taxon>Bacteria</taxon>
        <taxon>Bacillati</taxon>
        <taxon>Actinomycetota</taxon>
        <taxon>Actinomycetes</taxon>
        <taxon>Mycobacteriales</taxon>
        <taxon>Mycobacteriaceae</taxon>
        <taxon>Mycolicibacter</taxon>
    </lineage>
</organism>
<reference evidence="2 3" key="1">
    <citation type="submission" date="2018-09" db="EMBL/GenBank/DDBJ databases">
        <title>Metagenome Assembled Genomes from an Advanced Water Purification Facility.</title>
        <authorList>
            <person name="Stamps B.W."/>
            <person name="Spear J.R."/>
        </authorList>
    </citation>
    <scope>NUCLEOTIDE SEQUENCE [LARGE SCALE GENOMIC DNA]</scope>
    <source>
        <strain evidence="2">Bin_29_2</strain>
    </source>
</reference>
<dbReference type="RefSeq" id="WP_276758835.1">
    <property type="nucleotide sequence ID" value="NZ_SSGD01000004.1"/>
</dbReference>
<sequence>MIVYPIGTRVRLLTPNEPYTGQVGTVMEHFDDGEGGLVHILRYNPDEPPQSQNLSFHLADELEPE</sequence>
<gene>
    <name evidence="2" type="ORF">E6Q54_00535</name>
</gene>
<evidence type="ECO:0000313" key="2">
    <source>
        <dbReference type="EMBL" id="TXI60359.1"/>
    </source>
</evidence>
<feature type="region of interest" description="Disordered" evidence="1">
    <location>
        <begin position="45"/>
        <end position="65"/>
    </location>
</feature>
<dbReference type="AlphaFoldDB" id="A0A5C7YEN7"/>
<proteinExistence type="predicted"/>
<accession>A0A5C7YEN7</accession>
<protein>
    <submittedName>
        <fullName evidence="2">Uncharacterized protein</fullName>
    </submittedName>
</protein>
<evidence type="ECO:0000256" key="1">
    <source>
        <dbReference type="SAM" id="MobiDB-lite"/>
    </source>
</evidence>
<comment type="caution">
    <text evidence="2">The sequence shown here is derived from an EMBL/GenBank/DDBJ whole genome shotgun (WGS) entry which is preliminary data.</text>
</comment>
<name>A0A5C7YEN7_9MYCO</name>
<dbReference type="Proteomes" id="UP000321797">
    <property type="component" value="Unassembled WGS sequence"/>
</dbReference>
<dbReference type="EMBL" id="SSGD01000004">
    <property type="protein sequence ID" value="TXI60359.1"/>
    <property type="molecule type" value="Genomic_DNA"/>
</dbReference>
<evidence type="ECO:0000313" key="3">
    <source>
        <dbReference type="Proteomes" id="UP000321797"/>
    </source>
</evidence>